<comment type="caution">
    <text evidence="2">The sequence shown here is derived from an EMBL/GenBank/DDBJ whole genome shotgun (WGS) entry which is preliminary data.</text>
</comment>
<proteinExistence type="predicted"/>
<evidence type="ECO:0000313" key="3">
    <source>
        <dbReference type="Proteomes" id="UP001232148"/>
    </source>
</evidence>
<gene>
    <name evidence="2" type="ORF">LX32DRAFT_687384</name>
</gene>
<feature type="compositionally biased region" description="Polar residues" evidence="1">
    <location>
        <begin position="23"/>
        <end position="41"/>
    </location>
</feature>
<dbReference type="Proteomes" id="UP001232148">
    <property type="component" value="Unassembled WGS sequence"/>
</dbReference>
<protein>
    <submittedName>
        <fullName evidence="2">Uncharacterized protein</fullName>
    </submittedName>
</protein>
<accession>A0AAD9H477</accession>
<feature type="non-terminal residue" evidence="2">
    <location>
        <position position="197"/>
    </location>
</feature>
<reference evidence="2" key="1">
    <citation type="submission" date="2021-06" db="EMBL/GenBank/DDBJ databases">
        <title>Comparative genomics, transcriptomics and evolutionary studies reveal genomic signatures of adaptation to plant cell wall in hemibiotrophic fungi.</title>
        <authorList>
            <consortium name="DOE Joint Genome Institute"/>
            <person name="Baroncelli R."/>
            <person name="Diaz J.F."/>
            <person name="Benocci T."/>
            <person name="Peng M."/>
            <person name="Battaglia E."/>
            <person name="Haridas S."/>
            <person name="Andreopoulos W."/>
            <person name="Labutti K."/>
            <person name="Pangilinan J."/>
            <person name="Floch G.L."/>
            <person name="Makela M.R."/>
            <person name="Henrissat B."/>
            <person name="Grigoriev I.V."/>
            <person name="Crouch J.A."/>
            <person name="De Vries R.P."/>
            <person name="Sukno S.A."/>
            <person name="Thon M.R."/>
        </authorList>
    </citation>
    <scope>NUCLEOTIDE SEQUENCE</scope>
    <source>
        <strain evidence="2">MAFF235873</strain>
    </source>
</reference>
<dbReference type="EMBL" id="MU843063">
    <property type="protein sequence ID" value="KAK2022053.1"/>
    <property type="molecule type" value="Genomic_DNA"/>
</dbReference>
<feature type="compositionally biased region" description="Basic and acidic residues" evidence="1">
    <location>
        <begin position="1"/>
        <end position="11"/>
    </location>
</feature>
<organism evidence="2 3">
    <name type="scientific">Colletotrichum zoysiae</name>
    <dbReference type="NCBI Taxonomy" id="1216348"/>
    <lineage>
        <taxon>Eukaryota</taxon>
        <taxon>Fungi</taxon>
        <taxon>Dikarya</taxon>
        <taxon>Ascomycota</taxon>
        <taxon>Pezizomycotina</taxon>
        <taxon>Sordariomycetes</taxon>
        <taxon>Hypocreomycetidae</taxon>
        <taxon>Glomerellales</taxon>
        <taxon>Glomerellaceae</taxon>
        <taxon>Colletotrichum</taxon>
        <taxon>Colletotrichum graminicola species complex</taxon>
    </lineage>
</organism>
<sequence length="197" mass="21692">MARREVDHCSDSDTETVADPNPLVSSSIASRPAQSHPSSRSCLRALDPSARIMSEGTQTMELAIAGKADDYFKIDNNAGRIAKASIENGITNIHIRCAESCSQPTDKAAGFLYLLNRCEPLFSTIEHVRDGGSGERAEIASLKISKAQRPHSIRLCKAALHKIVSDRSRWVMRCRSNNRIIKTFKCSYSRLLSVIST</sequence>
<dbReference type="AlphaFoldDB" id="A0AAD9H477"/>
<evidence type="ECO:0000313" key="2">
    <source>
        <dbReference type="EMBL" id="KAK2022053.1"/>
    </source>
</evidence>
<name>A0AAD9H477_9PEZI</name>
<keyword evidence="3" id="KW-1185">Reference proteome</keyword>
<evidence type="ECO:0000256" key="1">
    <source>
        <dbReference type="SAM" id="MobiDB-lite"/>
    </source>
</evidence>
<feature type="region of interest" description="Disordered" evidence="1">
    <location>
        <begin position="1"/>
        <end position="42"/>
    </location>
</feature>